<feature type="binding site" evidence="10">
    <location>
        <position position="233"/>
    </location>
    <ligand>
        <name>Zn(2+)</name>
        <dbReference type="ChEBI" id="CHEBI:29105"/>
    </ligand>
</feature>
<comment type="similarity">
    <text evidence="2 10">Belongs to the class-I aminoacyl-tRNA synthetase family. MshC subfamily.</text>
</comment>
<comment type="caution">
    <text evidence="13">The sequence shown here is derived from an EMBL/GenBank/DDBJ whole genome shotgun (WGS) entry which is preliminary data.</text>
</comment>
<dbReference type="InterPro" id="IPR014729">
    <property type="entry name" value="Rossmann-like_a/b/a_fold"/>
</dbReference>
<dbReference type="Gene3D" id="3.40.50.620">
    <property type="entry name" value="HUPs"/>
    <property type="match status" value="1"/>
</dbReference>
<dbReference type="PANTHER" id="PTHR10890">
    <property type="entry name" value="CYSTEINYL-TRNA SYNTHETASE"/>
    <property type="match status" value="1"/>
</dbReference>
<feature type="short sequence motif" description="'HIGH' region" evidence="10">
    <location>
        <begin position="45"/>
        <end position="55"/>
    </location>
</feature>
<feature type="region of interest" description="Disordered" evidence="11">
    <location>
        <begin position="1"/>
        <end position="20"/>
    </location>
</feature>
<dbReference type="InterPro" id="IPR032678">
    <property type="entry name" value="tRNA-synt_1_cat_dom"/>
</dbReference>
<evidence type="ECO:0000259" key="12">
    <source>
        <dbReference type="Pfam" id="PF01406"/>
    </source>
</evidence>
<dbReference type="RefSeq" id="WP_145854408.1">
    <property type="nucleotide sequence ID" value="NZ_RPFW01000003.1"/>
</dbReference>
<evidence type="ECO:0000256" key="6">
    <source>
        <dbReference type="ARBA" id="ARBA00022741"/>
    </source>
</evidence>
<comment type="cofactor">
    <cofactor evidence="10">
        <name>Zn(2+)</name>
        <dbReference type="ChEBI" id="CHEBI:29105"/>
    </cofactor>
    <text evidence="10">Binds 1 zinc ion per subunit.</text>
</comment>
<comment type="function">
    <text evidence="1 10">Catalyzes the ATP-dependent condensation of GlcN-Ins and L-cysteine to form L-Cys-GlcN-Ins.</text>
</comment>
<feature type="binding site" evidence="10">
    <location>
        <begin position="81"/>
        <end position="83"/>
    </location>
    <ligand>
        <name>L-cysteinyl-5'-AMP</name>
        <dbReference type="ChEBI" id="CHEBI:144924"/>
    </ligand>
</feature>
<feature type="binding site" evidence="10">
    <location>
        <position position="43"/>
    </location>
    <ligand>
        <name>Zn(2+)</name>
        <dbReference type="ChEBI" id="CHEBI:29105"/>
    </ligand>
</feature>
<dbReference type="GO" id="GO:0005524">
    <property type="term" value="F:ATP binding"/>
    <property type="evidence" value="ECO:0007669"/>
    <property type="project" value="UniProtKB-KW"/>
</dbReference>
<keyword evidence="4 10" id="KW-0436">Ligase</keyword>
<evidence type="ECO:0000256" key="8">
    <source>
        <dbReference type="ARBA" id="ARBA00022840"/>
    </source>
</evidence>
<dbReference type="HAMAP" id="MF_01697">
    <property type="entry name" value="MshC"/>
    <property type="match status" value="1"/>
</dbReference>
<dbReference type="SUPFAM" id="SSF52374">
    <property type="entry name" value="Nucleotidylyl transferase"/>
    <property type="match status" value="1"/>
</dbReference>
<dbReference type="InterPro" id="IPR017812">
    <property type="entry name" value="Mycothiol_ligase_MshC"/>
</dbReference>
<dbReference type="PRINTS" id="PR00983">
    <property type="entry name" value="TRNASYNTHCYS"/>
</dbReference>
<feature type="binding site" evidence="10">
    <location>
        <position position="58"/>
    </location>
    <ligand>
        <name>L-cysteinyl-5'-AMP</name>
        <dbReference type="ChEBI" id="CHEBI:144924"/>
    </ligand>
</feature>
<feature type="short sequence motif" description="'ERGGDP' region" evidence="10">
    <location>
        <begin position="189"/>
        <end position="194"/>
    </location>
</feature>
<feature type="short sequence motif" description="'KMSKS' region" evidence="10">
    <location>
        <begin position="295"/>
        <end position="299"/>
    </location>
</feature>
<dbReference type="PANTHER" id="PTHR10890:SF3">
    <property type="entry name" value="CYSTEINE--TRNA LIGASE, CYTOPLASMIC"/>
    <property type="match status" value="1"/>
</dbReference>
<accession>A0A6P2C4L3</accession>
<feature type="binding site" evidence="10">
    <location>
        <position position="289"/>
    </location>
    <ligand>
        <name>L-cysteinyl-5'-AMP</name>
        <dbReference type="ChEBI" id="CHEBI:144924"/>
    </ligand>
</feature>
<dbReference type="Pfam" id="PF01406">
    <property type="entry name" value="tRNA-synt_1e"/>
    <property type="match status" value="1"/>
</dbReference>
<evidence type="ECO:0000256" key="3">
    <source>
        <dbReference type="ARBA" id="ARBA00011245"/>
    </source>
</evidence>
<comment type="subunit">
    <text evidence="3 10">Monomer.</text>
</comment>
<feature type="domain" description="tRNA synthetases class I catalytic" evidence="12">
    <location>
        <begin position="35"/>
        <end position="343"/>
    </location>
</feature>
<evidence type="ECO:0000256" key="1">
    <source>
        <dbReference type="ARBA" id="ARBA00003679"/>
    </source>
</evidence>
<feature type="compositionally biased region" description="Basic and acidic residues" evidence="11">
    <location>
        <begin position="187"/>
        <end position="214"/>
    </location>
</feature>
<keyword evidence="5 10" id="KW-0479">Metal-binding</keyword>
<dbReference type="Gene3D" id="1.20.120.640">
    <property type="entry name" value="Anticodon-binding domain of a subclass of class I aminoacyl-tRNA synthetases"/>
    <property type="match status" value="1"/>
</dbReference>
<feature type="binding site" evidence="10">
    <location>
        <begin position="251"/>
        <end position="253"/>
    </location>
    <ligand>
        <name>L-cysteinyl-5'-AMP</name>
        <dbReference type="ChEBI" id="CHEBI:144924"/>
    </ligand>
</feature>
<evidence type="ECO:0000256" key="11">
    <source>
        <dbReference type="SAM" id="MobiDB-lite"/>
    </source>
</evidence>
<name>A0A6P2C4L3_9ACTN</name>
<keyword evidence="6 10" id="KW-0547">Nucleotide-binding</keyword>
<dbReference type="InterPro" id="IPR024909">
    <property type="entry name" value="Cys-tRNA/MSH_ligase"/>
</dbReference>
<feature type="binding site" evidence="10">
    <location>
        <position position="229"/>
    </location>
    <ligand>
        <name>L-cysteinyl-5'-AMP</name>
        <dbReference type="ChEBI" id="CHEBI:144924"/>
    </ligand>
</feature>
<dbReference type="GO" id="GO:0004817">
    <property type="term" value="F:cysteine-tRNA ligase activity"/>
    <property type="evidence" value="ECO:0007669"/>
    <property type="project" value="TreeGrafter"/>
</dbReference>
<dbReference type="NCBIfam" id="TIGR03447">
    <property type="entry name" value="mycothiol_MshC"/>
    <property type="match status" value="1"/>
</dbReference>
<gene>
    <name evidence="10" type="primary">mshC</name>
    <name evidence="13" type="ORF">EAS64_18945</name>
</gene>
<protein>
    <recommendedName>
        <fullName evidence="10">L-cysteine:1D-myo-inositol 2-amino-2-deoxy-alpha-D-glucopyranoside ligase</fullName>
        <shortName evidence="10">L-Cys:GlcN-Ins ligase</shortName>
        <ecNumber evidence="10">6.3.1.13</ecNumber>
    </recommendedName>
    <alternativeName>
        <fullName evidence="10">Mycothiol ligase</fullName>
        <shortName evidence="10">MSH ligase</shortName>
    </alternativeName>
</protein>
<dbReference type="GO" id="GO:0005829">
    <property type="term" value="C:cytosol"/>
    <property type="evidence" value="ECO:0007669"/>
    <property type="project" value="TreeGrafter"/>
</dbReference>
<dbReference type="EC" id="6.3.1.13" evidence="10"/>
<keyword evidence="14" id="KW-1185">Reference proteome</keyword>
<dbReference type="GO" id="GO:0035446">
    <property type="term" value="F:cysteine-glucosaminylinositol ligase activity"/>
    <property type="evidence" value="ECO:0007669"/>
    <property type="project" value="UniProtKB-UniRule"/>
</dbReference>
<dbReference type="AlphaFoldDB" id="A0A6P2C4L3"/>
<organism evidence="13 14">
    <name type="scientific">Trebonia kvetii</name>
    <dbReference type="NCBI Taxonomy" id="2480626"/>
    <lineage>
        <taxon>Bacteria</taxon>
        <taxon>Bacillati</taxon>
        <taxon>Actinomycetota</taxon>
        <taxon>Actinomycetes</taxon>
        <taxon>Streptosporangiales</taxon>
        <taxon>Treboniaceae</taxon>
        <taxon>Trebonia</taxon>
    </lineage>
</organism>
<reference evidence="13 14" key="1">
    <citation type="submission" date="2018-11" db="EMBL/GenBank/DDBJ databases">
        <title>Trebonia kvetii gen.nov., sp.nov., a novel acidophilic actinobacterium, and proposal of the new actinobacterial family Treboniaceae fam. nov.</title>
        <authorList>
            <person name="Rapoport D."/>
            <person name="Sagova-Mareckova M."/>
            <person name="Sedlacek I."/>
            <person name="Provaznik J."/>
            <person name="Kralova S."/>
            <person name="Pavlinic D."/>
            <person name="Benes V."/>
            <person name="Kopecky J."/>
        </authorList>
    </citation>
    <scope>NUCLEOTIDE SEQUENCE [LARGE SCALE GENOMIC DNA]</scope>
    <source>
        <strain evidence="13 14">15Tr583</strain>
    </source>
</reference>
<keyword evidence="7 10" id="KW-0862">Zinc</keyword>
<dbReference type="GO" id="GO:0006423">
    <property type="term" value="P:cysteinyl-tRNA aminoacylation"/>
    <property type="evidence" value="ECO:0007669"/>
    <property type="project" value="TreeGrafter"/>
</dbReference>
<evidence type="ECO:0000313" key="13">
    <source>
        <dbReference type="EMBL" id="TVZ04443.1"/>
    </source>
</evidence>
<comment type="catalytic activity">
    <reaction evidence="9 10">
        <text>1D-myo-inositol 2-amino-2-deoxy-alpha-D-glucopyranoside + L-cysteine + ATP = 1D-myo-inositol 2-(L-cysteinylamino)-2-deoxy-alpha-D-glucopyranoside + AMP + diphosphate + H(+)</text>
        <dbReference type="Rhea" id="RHEA:26176"/>
        <dbReference type="ChEBI" id="CHEBI:15378"/>
        <dbReference type="ChEBI" id="CHEBI:30616"/>
        <dbReference type="ChEBI" id="CHEBI:33019"/>
        <dbReference type="ChEBI" id="CHEBI:35235"/>
        <dbReference type="ChEBI" id="CHEBI:58886"/>
        <dbReference type="ChEBI" id="CHEBI:58887"/>
        <dbReference type="ChEBI" id="CHEBI:456215"/>
        <dbReference type="EC" id="6.3.1.13"/>
    </reaction>
</comment>
<evidence type="ECO:0000256" key="5">
    <source>
        <dbReference type="ARBA" id="ARBA00022723"/>
    </source>
</evidence>
<evidence type="ECO:0000256" key="2">
    <source>
        <dbReference type="ARBA" id="ARBA00007723"/>
    </source>
</evidence>
<evidence type="ECO:0000256" key="10">
    <source>
        <dbReference type="HAMAP-Rule" id="MF_01697"/>
    </source>
</evidence>
<dbReference type="EMBL" id="RPFW01000003">
    <property type="protein sequence ID" value="TVZ04443.1"/>
    <property type="molecule type" value="Genomic_DNA"/>
</dbReference>
<sequence>MDAWRGAEVPDLPGSGTEVRLHDTASGRLAVAADGHRATLYACGITPYDATHMGHAATFTAWDLLVRAWLDAGHEVVYVQNITDVDDPLLERADRDDEDWRELALRETDRFRGDMEALRNLPPAHYIGAVEAIPVIDAFAERLAARGALYDLDGDVYFARSADPEFGALSGPGSASGLSVAAMTELSAERGGDPARPGKKDPLDPLVWRSERPGEPAWNSRFGPGRPGWHVECAAIAAEYLGSSFDVQAGGSDLVFPHHEMSASHARVACAPVDGGPAFARVYAHSGMVSYLGAKMSKSLGNLVFVSRLRAEGTDPMAIRLALLAHHYRSDWEWTDEVLDEAQRRLGRWRAAVAHTAPSGTGDSGTGGPGAVPAADAVLATVRERLADDLDAPAAVAAIDAWAGAVLDGPGVPAPDAELIRATADALLGVAL</sequence>
<evidence type="ECO:0000313" key="14">
    <source>
        <dbReference type="Proteomes" id="UP000460272"/>
    </source>
</evidence>
<evidence type="ECO:0000256" key="9">
    <source>
        <dbReference type="ARBA" id="ARBA00048350"/>
    </source>
</evidence>
<feature type="binding site" evidence="10">
    <location>
        <position position="258"/>
    </location>
    <ligand>
        <name>Zn(2+)</name>
        <dbReference type="ChEBI" id="CHEBI:29105"/>
    </ligand>
</feature>
<evidence type="ECO:0000256" key="7">
    <source>
        <dbReference type="ARBA" id="ARBA00022833"/>
    </source>
</evidence>
<dbReference type="GO" id="GO:0008270">
    <property type="term" value="F:zinc ion binding"/>
    <property type="evidence" value="ECO:0007669"/>
    <property type="project" value="UniProtKB-UniRule"/>
</dbReference>
<feature type="binding site" evidence="10">
    <location>
        <begin position="43"/>
        <end position="46"/>
    </location>
    <ligand>
        <name>L-cysteinyl-5'-AMP</name>
        <dbReference type="ChEBI" id="CHEBI:144924"/>
    </ligand>
</feature>
<feature type="region of interest" description="Disordered" evidence="11">
    <location>
        <begin position="180"/>
        <end position="221"/>
    </location>
</feature>
<dbReference type="OrthoDB" id="9815130at2"/>
<proteinExistence type="inferred from homology"/>
<evidence type="ECO:0000256" key="4">
    <source>
        <dbReference type="ARBA" id="ARBA00022598"/>
    </source>
</evidence>
<keyword evidence="8 10" id="KW-0067">ATP-binding</keyword>
<dbReference type="Proteomes" id="UP000460272">
    <property type="component" value="Unassembled WGS sequence"/>
</dbReference>
<dbReference type="GO" id="GO:0010125">
    <property type="term" value="P:mycothiol biosynthetic process"/>
    <property type="evidence" value="ECO:0007669"/>
    <property type="project" value="UniProtKB-UniRule"/>
</dbReference>